<dbReference type="InterPro" id="IPR036822">
    <property type="entry name" value="CutC-like_dom_sf"/>
</dbReference>
<reference evidence="4" key="1">
    <citation type="journal article" date="2019" name="Int. J. Syst. Evol. Microbiol.">
        <title>The Global Catalogue of Microorganisms (GCM) 10K type strain sequencing project: providing services to taxonomists for standard genome sequencing and annotation.</title>
        <authorList>
            <consortium name="The Broad Institute Genomics Platform"/>
            <consortium name="The Broad Institute Genome Sequencing Center for Infectious Disease"/>
            <person name="Wu L."/>
            <person name="Ma J."/>
        </authorList>
    </citation>
    <scope>NUCLEOTIDE SEQUENCE [LARGE SCALE GENOMIC DNA]</scope>
    <source>
        <strain evidence="4">IBRC-M 10908</strain>
    </source>
</reference>
<accession>A0ABV8TUY8</accession>
<evidence type="ECO:0000256" key="1">
    <source>
        <dbReference type="ARBA" id="ARBA00007768"/>
    </source>
</evidence>
<sequence length="229" mass="24117">MHTETTSHALLEVIALDAADAEAAAAGGADRLEVVSDMASDGLTPSVATVKEIAAATDLPQRVMLRANAGFQTGRDELRRLAEAASELADAGAEGFVFGFLDAEASLDEEAVLELIEATSLPWTFHRAIDNSLDPAEVWSTVNALPRLDAVLTAGAAGGVAAGMDVLLGREPSHRLLVGGGLKLDHLDRLYDAGVRGFHIGSAARSGWDRPVEAEKVRLWRDRLDTLAG</sequence>
<dbReference type="EMBL" id="JBHSDK010000003">
    <property type="protein sequence ID" value="MFC4334253.1"/>
    <property type="molecule type" value="Genomic_DNA"/>
</dbReference>
<evidence type="ECO:0000313" key="4">
    <source>
        <dbReference type="Proteomes" id="UP001595823"/>
    </source>
</evidence>
<dbReference type="Gene3D" id="3.20.20.380">
    <property type="entry name" value="Copper homeostasis (CutC) domain"/>
    <property type="match status" value="1"/>
</dbReference>
<evidence type="ECO:0000256" key="2">
    <source>
        <dbReference type="ARBA" id="ARBA00019014"/>
    </source>
</evidence>
<dbReference type="RefSeq" id="WP_380617987.1">
    <property type="nucleotide sequence ID" value="NZ_JBHSDK010000003.1"/>
</dbReference>
<gene>
    <name evidence="3" type="ORF">ACFPET_03475</name>
</gene>
<name>A0ABV8TUY8_9ACTN</name>
<dbReference type="SUPFAM" id="SSF110395">
    <property type="entry name" value="CutC-like"/>
    <property type="match status" value="1"/>
</dbReference>
<dbReference type="Proteomes" id="UP001595823">
    <property type="component" value="Unassembled WGS sequence"/>
</dbReference>
<keyword evidence="4" id="KW-1185">Reference proteome</keyword>
<comment type="similarity">
    <text evidence="1">Belongs to the CutC family.</text>
</comment>
<organism evidence="3 4">
    <name type="scientific">Salininema proteolyticum</name>
    <dbReference type="NCBI Taxonomy" id="1607685"/>
    <lineage>
        <taxon>Bacteria</taxon>
        <taxon>Bacillati</taxon>
        <taxon>Actinomycetota</taxon>
        <taxon>Actinomycetes</taxon>
        <taxon>Glycomycetales</taxon>
        <taxon>Glycomycetaceae</taxon>
        <taxon>Salininema</taxon>
    </lineage>
</organism>
<proteinExistence type="inferred from homology"/>
<dbReference type="InterPro" id="IPR005627">
    <property type="entry name" value="CutC-like"/>
</dbReference>
<protein>
    <recommendedName>
        <fullName evidence="2">Copper homeostasis protein cutC homolog</fullName>
    </recommendedName>
</protein>
<evidence type="ECO:0000313" key="3">
    <source>
        <dbReference type="EMBL" id="MFC4334253.1"/>
    </source>
</evidence>
<dbReference type="PANTHER" id="PTHR12598:SF0">
    <property type="entry name" value="COPPER HOMEOSTASIS PROTEIN CUTC HOMOLOG"/>
    <property type="match status" value="1"/>
</dbReference>
<comment type="caution">
    <text evidence="3">The sequence shown here is derived from an EMBL/GenBank/DDBJ whole genome shotgun (WGS) entry which is preliminary data.</text>
</comment>
<dbReference type="Pfam" id="PF03932">
    <property type="entry name" value="CutC"/>
    <property type="match status" value="1"/>
</dbReference>
<dbReference type="PANTHER" id="PTHR12598">
    <property type="entry name" value="COPPER HOMEOSTASIS PROTEIN CUTC"/>
    <property type="match status" value="1"/>
</dbReference>